<dbReference type="GO" id="GO:0052716">
    <property type="term" value="F:hydroquinone:oxygen oxidoreductase activity"/>
    <property type="evidence" value="ECO:0007669"/>
    <property type="project" value="UniProtKB-EC"/>
</dbReference>
<dbReference type="InterPro" id="IPR034289">
    <property type="entry name" value="CuRO_3_LCC"/>
</dbReference>
<keyword evidence="9 13" id="KW-0677">Repeat</keyword>
<evidence type="ECO:0000259" key="15">
    <source>
        <dbReference type="Pfam" id="PF07731"/>
    </source>
</evidence>
<comment type="catalytic activity">
    <reaction evidence="1 13">
        <text>4 hydroquinone + O2 = 4 benzosemiquinone + 2 H2O</text>
        <dbReference type="Rhea" id="RHEA:11276"/>
        <dbReference type="ChEBI" id="CHEBI:15377"/>
        <dbReference type="ChEBI" id="CHEBI:15379"/>
        <dbReference type="ChEBI" id="CHEBI:17594"/>
        <dbReference type="ChEBI" id="CHEBI:17977"/>
        <dbReference type="EC" id="1.10.3.2"/>
    </reaction>
</comment>
<evidence type="ECO:0000256" key="10">
    <source>
        <dbReference type="ARBA" id="ARBA00023002"/>
    </source>
</evidence>
<keyword evidence="11 13" id="KW-0186">Copper</keyword>
<dbReference type="SUPFAM" id="SSF49503">
    <property type="entry name" value="Cupredoxins"/>
    <property type="match status" value="3"/>
</dbReference>
<evidence type="ECO:0000256" key="4">
    <source>
        <dbReference type="ARBA" id="ARBA00010609"/>
    </source>
</evidence>
<dbReference type="InterPro" id="IPR008972">
    <property type="entry name" value="Cupredoxin"/>
</dbReference>
<dbReference type="InterPro" id="IPR033138">
    <property type="entry name" value="Cu_oxidase_CS"/>
</dbReference>
<dbReference type="GO" id="GO:0048046">
    <property type="term" value="C:apoplast"/>
    <property type="evidence" value="ECO:0007669"/>
    <property type="project" value="UniProtKB-SubCell"/>
</dbReference>
<dbReference type="CDD" id="cd13897">
    <property type="entry name" value="CuRO_3_LCC_plant"/>
    <property type="match status" value="1"/>
</dbReference>
<evidence type="ECO:0000256" key="12">
    <source>
        <dbReference type="ARBA" id="ARBA00023185"/>
    </source>
</evidence>
<dbReference type="GO" id="GO:0005507">
    <property type="term" value="F:copper ion binding"/>
    <property type="evidence" value="ECO:0007669"/>
    <property type="project" value="InterPro"/>
</dbReference>
<protein>
    <recommendedName>
        <fullName evidence="5 13">Laccase</fullName>
        <ecNumber evidence="5 13">1.10.3.2</ecNumber>
    </recommendedName>
    <alternativeName>
        <fullName evidence="13">Benzenediol:oxygen oxidoreductase</fullName>
    </alternativeName>
    <alternativeName>
        <fullName evidence="13">Diphenol oxidase</fullName>
    </alternativeName>
    <alternativeName>
        <fullName evidence="13">Urishiol oxidase</fullName>
    </alternativeName>
</protein>
<dbReference type="EMBL" id="CACRZD030000002">
    <property type="protein sequence ID" value="CAA6656226.1"/>
    <property type="molecule type" value="Genomic_DNA"/>
</dbReference>
<organism evidence="17">
    <name type="scientific">Spirodela intermedia</name>
    <name type="common">Intermediate duckweed</name>
    <dbReference type="NCBI Taxonomy" id="51605"/>
    <lineage>
        <taxon>Eukaryota</taxon>
        <taxon>Viridiplantae</taxon>
        <taxon>Streptophyta</taxon>
        <taxon>Embryophyta</taxon>
        <taxon>Tracheophyta</taxon>
        <taxon>Spermatophyta</taxon>
        <taxon>Magnoliopsida</taxon>
        <taxon>Liliopsida</taxon>
        <taxon>Araceae</taxon>
        <taxon>Lemnoideae</taxon>
        <taxon>Spirodela</taxon>
    </lineage>
</organism>
<feature type="chain" id="PRO_5029939075" description="Laccase" evidence="13">
    <location>
        <begin position="28"/>
        <end position="559"/>
    </location>
</feature>
<dbReference type="InterPro" id="IPR034285">
    <property type="entry name" value="CuRO_2_LCC"/>
</dbReference>
<evidence type="ECO:0000256" key="2">
    <source>
        <dbReference type="ARBA" id="ARBA00002075"/>
    </source>
</evidence>
<dbReference type="InterPro" id="IPR034288">
    <property type="entry name" value="CuRO_1_LCC"/>
</dbReference>
<dbReference type="PANTHER" id="PTHR11709:SF262">
    <property type="entry name" value="LACCASE-14"/>
    <property type="match status" value="1"/>
</dbReference>
<evidence type="ECO:0000256" key="13">
    <source>
        <dbReference type="RuleBase" id="RU361119"/>
    </source>
</evidence>
<dbReference type="InterPro" id="IPR011707">
    <property type="entry name" value="Cu-oxidase-like_N"/>
</dbReference>
<evidence type="ECO:0000259" key="16">
    <source>
        <dbReference type="Pfam" id="PF07732"/>
    </source>
</evidence>
<dbReference type="CDD" id="cd13875">
    <property type="entry name" value="CuRO_2_LCC_plant"/>
    <property type="match status" value="1"/>
</dbReference>
<evidence type="ECO:0000313" key="17">
    <source>
        <dbReference type="EMBL" id="CAA2616547.1"/>
    </source>
</evidence>
<accession>A0A7I8IEL2</accession>
<feature type="domain" description="Plastocyanin-like" evidence="14">
    <location>
        <begin position="163"/>
        <end position="313"/>
    </location>
</feature>
<keyword evidence="8 13" id="KW-0479">Metal-binding</keyword>
<dbReference type="InterPro" id="IPR002355">
    <property type="entry name" value="Cu_oxidase_Cu_BS"/>
</dbReference>
<dbReference type="EMBL" id="LR743589">
    <property type="protein sequence ID" value="CAA2616547.1"/>
    <property type="molecule type" value="Genomic_DNA"/>
</dbReference>
<keyword evidence="6 13" id="KW-0052">Apoplast</keyword>
<dbReference type="GO" id="GO:0046274">
    <property type="term" value="P:lignin catabolic process"/>
    <property type="evidence" value="ECO:0007669"/>
    <property type="project" value="UniProtKB-KW"/>
</dbReference>
<evidence type="ECO:0000256" key="11">
    <source>
        <dbReference type="ARBA" id="ARBA00023008"/>
    </source>
</evidence>
<dbReference type="InterPro" id="IPR017761">
    <property type="entry name" value="Laccase"/>
</dbReference>
<dbReference type="PANTHER" id="PTHR11709">
    <property type="entry name" value="MULTI-COPPER OXIDASE"/>
    <property type="match status" value="1"/>
</dbReference>
<comment type="cofactor">
    <cofactor evidence="13">
        <name>Cu cation</name>
        <dbReference type="ChEBI" id="CHEBI:23378"/>
    </cofactor>
    <text evidence="13">Binds 4 Cu cations per monomer.</text>
</comment>
<evidence type="ECO:0000256" key="8">
    <source>
        <dbReference type="ARBA" id="ARBA00022723"/>
    </source>
</evidence>
<dbReference type="Pfam" id="PF07732">
    <property type="entry name" value="Cu-oxidase_3"/>
    <property type="match status" value="1"/>
</dbReference>
<keyword evidence="12 13" id="KW-0439">Lignin degradation</keyword>
<evidence type="ECO:0000256" key="9">
    <source>
        <dbReference type="ARBA" id="ARBA00022737"/>
    </source>
</evidence>
<dbReference type="InterPro" id="IPR045087">
    <property type="entry name" value="Cu-oxidase_fam"/>
</dbReference>
<dbReference type="InterPro" id="IPR011706">
    <property type="entry name" value="Cu-oxidase_C"/>
</dbReference>
<dbReference type="CDD" id="cd13849">
    <property type="entry name" value="CuRO_1_LCC_plant"/>
    <property type="match status" value="1"/>
</dbReference>
<feature type="domain" description="Plastocyanin-like" evidence="15">
    <location>
        <begin position="408"/>
        <end position="542"/>
    </location>
</feature>
<reference evidence="17 18" key="1">
    <citation type="submission" date="2019-12" db="EMBL/GenBank/DDBJ databases">
        <authorList>
            <person name="Scholz U."/>
            <person name="Mascher M."/>
            <person name="Fiebig A."/>
        </authorList>
    </citation>
    <scope>NUCLEOTIDE SEQUENCE</scope>
</reference>
<keyword evidence="7 13" id="KW-0964">Secreted</keyword>
<sequence>MDSRLSSKECLLVLVLSCGFLWLPVCCKRHRQVFNIKEAPYTRLCQTKNILTANGEYPGPTLYAHAGDTVIVEVVNRAKSNITLHWHGVKQRRNPWSDGPVYITQCPIKPGSSQTYTIVLSDEEGTVWWHAHNDWARATVHGAFIVYPRRHGKGYPFLKPHKEIPIILGEWWKSDVSKVLEEMVRTGDSPNVSDAFTINGQPGRFYPCSEEGMFEVMVKRGMRYLLRLVNAAMNDELFFAIAQHRLTVVGSDGSYTKPYTSDYITIAPGQTMDLLLEANRPSDGLYYMATKAYSSNSVVGYDNTTATAVIKYSTKRAPLKAYFPFLPAFNDTDALGQCRSPRRRPLRVDHRMVITLSINEFPCANNSCQGPNGSRLAASLNNISFVDPSVDVLGAYYSSIKGVFKKGFPNKPPLVFNFTGDDLPLSLLQPKKGTKVKVLRYNRTVEMVFQGTNLVAPLNHPMHLHGHSFYVVGYGRGNYDKKTAHRGFNLVDPPYMNTVGVPRGGWAAIRFRTDNPGVWFMHCHFDRHTTWGMDTVLIVKNGKRRADQMLPPPANRPSC</sequence>
<dbReference type="PROSITE" id="PS00079">
    <property type="entry name" value="MULTICOPPER_OXIDASE1"/>
    <property type="match status" value="1"/>
</dbReference>
<evidence type="ECO:0000256" key="3">
    <source>
        <dbReference type="ARBA" id="ARBA00004271"/>
    </source>
</evidence>
<feature type="signal peptide" evidence="13">
    <location>
        <begin position="1"/>
        <end position="27"/>
    </location>
</feature>
<evidence type="ECO:0000313" key="18">
    <source>
        <dbReference type="Proteomes" id="UP001189122"/>
    </source>
</evidence>
<evidence type="ECO:0000259" key="14">
    <source>
        <dbReference type="Pfam" id="PF00394"/>
    </source>
</evidence>
<dbReference type="Pfam" id="PF00394">
    <property type="entry name" value="Cu-oxidase"/>
    <property type="match status" value="1"/>
</dbReference>
<dbReference type="Gene3D" id="2.60.40.420">
    <property type="entry name" value="Cupredoxins - blue copper proteins"/>
    <property type="match status" value="3"/>
</dbReference>
<dbReference type="Proteomes" id="UP001189122">
    <property type="component" value="Unassembled WGS sequence"/>
</dbReference>
<evidence type="ECO:0000256" key="5">
    <source>
        <dbReference type="ARBA" id="ARBA00012297"/>
    </source>
</evidence>
<keyword evidence="10 13" id="KW-0560">Oxidoreductase</keyword>
<proteinExistence type="inferred from homology"/>
<evidence type="ECO:0000256" key="1">
    <source>
        <dbReference type="ARBA" id="ARBA00000349"/>
    </source>
</evidence>
<keyword evidence="13" id="KW-0732">Signal</keyword>
<comment type="function">
    <text evidence="2 13">Lignin degradation and detoxification of lignin-derived products.</text>
</comment>
<dbReference type="PROSITE" id="PS00080">
    <property type="entry name" value="MULTICOPPER_OXIDASE2"/>
    <property type="match status" value="1"/>
</dbReference>
<dbReference type="EC" id="1.10.3.2" evidence="5 13"/>
<gene>
    <name evidence="17" type="ORF">SI7747_02002766</name>
</gene>
<dbReference type="InterPro" id="IPR001117">
    <property type="entry name" value="Cu-oxidase_2nd"/>
</dbReference>
<comment type="subcellular location">
    <subcellularLocation>
        <location evidence="3 13">Secreted</location>
        <location evidence="3 13">Extracellular space</location>
        <location evidence="3 13">Apoplast</location>
    </subcellularLocation>
</comment>
<comment type="similarity">
    <text evidence="4 13">Belongs to the multicopper oxidase family.</text>
</comment>
<evidence type="ECO:0000256" key="7">
    <source>
        <dbReference type="ARBA" id="ARBA00022525"/>
    </source>
</evidence>
<keyword evidence="18" id="KW-1185">Reference proteome</keyword>
<dbReference type="AlphaFoldDB" id="A0A7I8IEL2"/>
<name>A0A7I8IEL2_SPIIN</name>
<dbReference type="NCBIfam" id="TIGR03389">
    <property type="entry name" value="laccase"/>
    <property type="match status" value="1"/>
</dbReference>
<dbReference type="Pfam" id="PF07731">
    <property type="entry name" value="Cu-oxidase_2"/>
    <property type="match status" value="1"/>
</dbReference>
<feature type="domain" description="Plastocyanin-like" evidence="16">
    <location>
        <begin position="36"/>
        <end position="150"/>
    </location>
</feature>
<evidence type="ECO:0000256" key="6">
    <source>
        <dbReference type="ARBA" id="ARBA00022523"/>
    </source>
</evidence>